<dbReference type="Proteomes" id="UP000657574">
    <property type="component" value="Unassembled WGS sequence"/>
</dbReference>
<reference evidence="1" key="1">
    <citation type="journal article" date="2014" name="Int. J. Syst. Evol. Microbiol.">
        <title>Complete genome sequence of Corynebacterium casei LMG S-19264T (=DSM 44701T), isolated from a smear-ripened cheese.</title>
        <authorList>
            <consortium name="US DOE Joint Genome Institute (JGI-PGF)"/>
            <person name="Walter F."/>
            <person name="Albersmeier A."/>
            <person name="Kalinowski J."/>
            <person name="Ruckert C."/>
        </authorList>
    </citation>
    <scope>NUCLEOTIDE SEQUENCE</scope>
    <source>
        <strain evidence="1">JCM 3086</strain>
    </source>
</reference>
<sequence>MGHEDGSVQSRYDHITPGMRRTLVTALTEMWEGALDARRAMSPGSPVAVLDALLRARQ</sequence>
<evidence type="ECO:0008006" key="3">
    <source>
        <dbReference type="Google" id="ProtNLM"/>
    </source>
</evidence>
<dbReference type="EMBL" id="BMQA01000126">
    <property type="protein sequence ID" value="GGJ71010.1"/>
    <property type="molecule type" value="Genomic_DNA"/>
</dbReference>
<dbReference type="AlphaFoldDB" id="A0A917UNR9"/>
<accession>A0A917UNR9</accession>
<organism evidence="1 2">
    <name type="scientific">Streptomyces brasiliensis</name>
    <dbReference type="NCBI Taxonomy" id="1954"/>
    <lineage>
        <taxon>Bacteria</taxon>
        <taxon>Bacillati</taxon>
        <taxon>Actinomycetota</taxon>
        <taxon>Actinomycetes</taxon>
        <taxon>Kitasatosporales</taxon>
        <taxon>Streptomycetaceae</taxon>
        <taxon>Streptomyces</taxon>
    </lineage>
</organism>
<evidence type="ECO:0000313" key="2">
    <source>
        <dbReference type="Proteomes" id="UP000657574"/>
    </source>
</evidence>
<name>A0A917UNR9_9ACTN</name>
<gene>
    <name evidence="1" type="ORF">GCM10010121_097040</name>
</gene>
<reference evidence="1" key="2">
    <citation type="submission" date="2020-09" db="EMBL/GenBank/DDBJ databases">
        <authorList>
            <person name="Sun Q."/>
            <person name="Ohkuma M."/>
        </authorList>
    </citation>
    <scope>NUCLEOTIDE SEQUENCE</scope>
    <source>
        <strain evidence="1">JCM 3086</strain>
    </source>
</reference>
<evidence type="ECO:0000313" key="1">
    <source>
        <dbReference type="EMBL" id="GGJ71010.1"/>
    </source>
</evidence>
<protein>
    <recommendedName>
        <fullName evidence="3">Integrase</fullName>
    </recommendedName>
</protein>
<comment type="caution">
    <text evidence="1">The sequence shown here is derived from an EMBL/GenBank/DDBJ whole genome shotgun (WGS) entry which is preliminary data.</text>
</comment>
<keyword evidence="2" id="KW-1185">Reference proteome</keyword>
<proteinExistence type="predicted"/>